<name>A0A0A9ADN7_ARUDO</name>
<organism evidence="1">
    <name type="scientific">Arundo donax</name>
    <name type="common">Giant reed</name>
    <name type="synonym">Donax arundinaceus</name>
    <dbReference type="NCBI Taxonomy" id="35708"/>
    <lineage>
        <taxon>Eukaryota</taxon>
        <taxon>Viridiplantae</taxon>
        <taxon>Streptophyta</taxon>
        <taxon>Embryophyta</taxon>
        <taxon>Tracheophyta</taxon>
        <taxon>Spermatophyta</taxon>
        <taxon>Magnoliopsida</taxon>
        <taxon>Liliopsida</taxon>
        <taxon>Poales</taxon>
        <taxon>Poaceae</taxon>
        <taxon>PACMAD clade</taxon>
        <taxon>Arundinoideae</taxon>
        <taxon>Arundineae</taxon>
        <taxon>Arundo</taxon>
    </lineage>
</organism>
<accession>A0A0A9ADN7</accession>
<evidence type="ECO:0000313" key="1">
    <source>
        <dbReference type="EMBL" id="JAD49231.1"/>
    </source>
</evidence>
<reference evidence="1" key="2">
    <citation type="journal article" date="2015" name="Data Brief">
        <title>Shoot transcriptome of the giant reed, Arundo donax.</title>
        <authorList>
            <person name="Barrero R.A."/>
            <person name="Guerrero F.D."/>
            <person name="Moolhuijzen P."/>
            <person name="Goolsby J.A."/>
            <person name="Tidwell J."/>
            <person name="Bellgard S.E."/>
            <person name="Bellgard M.I."/>
        </authorList>
    </citation>
    <scope>NUCLEOTIDE SEQUENCE</scope>
    <source>
        <tissue evidence="1">Shoot tissue taken approximately 20 cm above the soil surface</tissue>
    </source>
</reference>
<proteinExistence type="predicted"/>
<dbReference type="EMBL" id="GBRH01248664">
    <property type="protein sequence ID" value="JAD49231.1"/>
    <property type="molecule type" value="Transcribed_RNA"/>
</dbReference>
<dbReference type="AlphaFoldDB" id="A0A0A9ADN7"/>
<reference evidence="1" key="1">
    <citation type="submission" date="2014-09" db="EMBL/GenBank/DDBJ databases">
        <authorList>
            <person name="Magalhaes I.L.F."/>
            <person name="Oliveira U."/>
            <person name="Santos F.R."/>
            <person name="Vidigal T.H.D.A."/>
            <person name="Brescovit A.D."/>
            <person name="Santos A.J."/>
        </authorList>
    </citation>
    <scope>NUCLEOTIDE SEQUENCE</scope>
    <source>
        <tissue evidence="1">Shoot tissue taken approximately 20 cm above the soil surface</tissue>
    </source>
</reference>
<sequence>MRTLVRQVQCSWLLSNTIQVPNNLLHVSLHHLVVLFLSLHE</sequence>
<protein>
    <submittedName>
        <fullName evidence="1">Uncharacterized protein</fullName>
    </submittedName>
</protein>